<feature type="region of interest" description="Disordered" evidence="1">
    <location>
        <begin position="858"/>
        <end position="880"/>
    </location>
</feature>
<name>A0A0G4GXS7_VITBC</name>
<feature type="compositionally biased region" description="Basic and acidic residues" evidence="1">
    <location>
        <begin position="612"/>
        <end position="621"/>
    </location>
</feature>
<evidence type="ECO:0000313" key="2">
    <source>
        <dbReference type="EMBL" id="CEM35907.1"/>
    </source>
</evidence>
<evidence type="ECO:0000256" key="1">
    <source>
        <dbReference type="SAM" id="MobiDB-lite"/>
    </source>
</evidence>
<gene>
    <name evidence="2" type="ORF">Vbra_19000</name>
</gene>
<feature type="compositionally biased region" description="Basic and acidic residues" evidence="1">
    <location>
        <begin position="703"/>
        <end position="713"/>
    </location>
</feature>
<feature type="compositionally biased region" description="Low complexity" evidence="1">
    <location>
        <begin position="494"/>
        <end position="506"/>
    </location>
</feature>
<feature type="compositionally biased region" description="Basic and acidic residues" evidence="1">
    <location>
        <begin position="858"/>
        <end position="868"/>
    </location>
</feature>
<feature type="region of interest" description="Disordered" evidence="1">
    <location>
        <begin position="362"/>
        <end position="382"/>
    </location>
</feature>
<reference evidence="2 3" key="1">
    <citation type="submission" date="2014-11" db="EMBL/GenBank/DDBJ databases">
        <authorList>
            <person name="Zhu J."/>
            <person name="Qi W."/>
            <person name="Song R."/>
        </authorList>
    </citation>
    <scope>NUCLEOTIDE SEQUENCE [LARGE SCALE GENOMIC DNA]</scope>
</reference>
<accession>A0A0G4GXS7</accession>
<feature type="compositionally biased region" description="Low complexity" evidence="1">
    <location>
        <begin position="255"/>
        <end position="265"/>
    </location>
</feature>
<feature type="compositionally biased region" description="Pro residues" evidence="1">
    <location>
        <begin position="229"/>
        <end position="243"/>
    </location>
</feature>
<keyword evidence="3" id="KW-1185">Reference proteome</keyword>
<evidence type="ECO:0000313" key="3">
    <source>
        <dbReference type="Proteomes" id="UP000041254"/>
    </source>
</evidence>
<feature type="compositionally biased region" description="Gly residues" evidence="1">
    <location>
        <begin position="869"/>
        <end position="880"/>
    </location>
</feature>
<dbReference type="VEuPathDB" id="CryptoDB:Vbra_19000"/>
<protein>
    <submittedName>
        <fullName evidence="2">Uncharacterized protein</fullName>
    </submittedName>
</protein>
<feature type="compositionally biased region" description="Basic and acidic residues" evidence="1">
    <location>
        <begin position="290"/>
        <end position="306"/>
    </location>
</feature>
<feature type="compositionally biased region" description="Low complexity" evidence="1">
    <location>
        <begin position="764"/>
        <end position="776"/>
    </location>
</feature>
<feature type="compositionally biased region" description="Polar residues" evidence="1">
    <location>
        <begin position="279"/>
        <end position="289"/>
    </location>
</feature>
<feature type="region of interest" description="Disordered" evidence="1">
    <location>
        <begin position="139"/>
        <end position="322"/>
    </location>
</feature>
<dbReference type="Proteomes" id="UP000041254">
    <property type="component" value="Unassembled WGS sequence"/>
</dbReference>
<sequence>MEVGVLKGEGEGEGEGNVVDGREEGNSSGVGLPGEVGTSLQHLQPQPPQQAQNSAAEEHHLNTPAAMLGSLGGGTSVGQPHPYPQAAHGGQLAGEGMLPTGQTPVTMLATLQALQQQINHIQQMQQMQQQIMQQQIMQQATQLPQPTPPLPALSQHQDGPAVPGSAHQGTQQHTHDSGGSSGDYNLQAAPGGPPHSSGNSMPPVGGAFGGGLQLQSITQPADEFDSLPPQAPPHPFVVPPPSAESPVPNQGVCVAKAAQQAQADLQPPPPPIETDGEPQISQPMLATTKDQPDESHPRETAQHDDNGGGAARATTGATAGGAGVRLDDGAVGDGDVDVGGAVPIVVANGVEEEGDGGCLAAGEHHPKHETEDRSSHLSEDASAQQLPLNVDSLQRLAAQDEQPVEDIGQSIHELPENDHIVNLLSRAADSMLGDQGQLRDLEGFPVANKEEGGQNGHKGKEGEIAGQKGAAGGRGGKKLPPRETRGGSWEDTYQRGPRGRGLPRQLVFPLKEGADDHRQDDGRPRDLEAIVGRHGFAIVRSSNPKSRSGDPVEVVQLLREGHRMTEQEIASLLLRMTARAAQTERGVKPRERQALEAARREKALEAAKEVRAELQRREAKRVSLMQSGKGRVNTTDRSQAGRPPASPPANPPRPFSQRPPTHPVTQSPTIRILPRPSPPSPAAPPHKSLQLTDRNRNRNASCQREKEKKIRNLQEEQNDKKECLRRAMIVLRRLITVHSSEGQREALLEGGDWYFPPTNTRQKGTAANSTSSSNSGMSPALRSVLNDPDTLPILRSVGITSVPGSAEEATACLDQVQQALAQLDQHQEHRSTEERDMVADSDGLDQVVELEDEDLAEEARIQRGEAVKGGRGGGGSGPSG</sequence>
<feature type="region of interest" description="Disordered" evidence="1">
    <location>
        <begin position="750"/>
        <end position="786"/>
    </location>
</feature>
<feature type="region of interest" description="Disordered" evidence="1">
    <location>
        <begin position="825"/>
        <end position="845"/>
    </location>
</feature>
<feature type="region of interest" description="Disordered" evidence="1">
    <location>
        <begin position="447"/>
        <end position="524"/>
    </location>
</feature>
<feature type="compositionally biased region" description="Pro residues" evidence="1">
    <location>
        <begin position="644"/>
        <end position="654"/>
    </location>
</feature>
<feature type="compositionally biased region" description="Basic and acidic residues" evidence="1">
    <location>
        <begin position="512"/>
        <end position="524"/>
    </location>
</feature>
<dbReference type="EMBL" id="CDMY01000869">
    <property type="protein sequence ID" value="CEM35907.1"/>
    <property type="molecule type" value="Genomic_DNA"/>
</dbReference>
<organism evidence="2 3">
    <name type="scientific">Vitrella brassicaformis (strain CCMP3155)</name>
    <dbReference type="NCBI Taxonomy" id="1169540"/>
    <lineage>
        <taxon>Eukaryota</taxon>
        <taxon>Sar</taxon>
        <taxon>Alveolata</taxon>
        <taxon>Colpodellida</taxon>
        <taxon>Vitrellaceae</taxon>
        <taxon>Vitrella</taxon>
    </lineage>
</organism>
<feature type="compositionally biased region" description="Basic and acidic residues" evidence="1">
    <location>
        <begin position="447"/>
        <end position="463"/>
    </location>
</feature>
<feature type="region of interest" description="Disordered" evidence="1">
    <location>
        <begin position="1"/>
        <end position="98"/>
    </location>
</feature>
<feature type="region of interest" description="Disordered" evidence="1">
    <location>
        <begin position="612"/>
        <end position="713"/>
    </location>
</feature>
<dbReference type="InParanoid" id="A0A0G4GXS7"/>
<feature type="compositionally biased region" description="Basic and acidic residues" evidence="1">
    <location>
        <begin position="825"/>
        <end position="838"/>
    </location>
</feature>
<dbReference type="AlphaFoldDB" id="A0A0G4GXS7"/>
<proteinExistence type="predicted"/>
<feature type="compositionally biased region" description="Pro residues" evidence="1">
    <location>
        <begin position="675"/>
        <end position="684"/>
    </location>
</feature>
<feature type="compositionally biased region" description="Basic and acidic residues" evidence="1">
    <location>
        <begin position="362"/>
        <end position="379"/>
    </location>
</feature>